<organism evidence="2">
    <name type="scientific">Guillardia theta (strain CCMP2712)</name>
    <name type="common">Cryptophyte</name>
    <dbReference type="NCBI Taxonomy" id="905079"/>
    <lineage>
        <taxon>Eukaryota</taxon>
        <taxon>Cryptophyceae</taxon>
        <taxon>Pyrenomonadales</taxon>
        <taxon>Geminigeraceae</taxon>
        <taxon>Guillardia</taxon>
    </lineage>
</organism>
<dbReference type="EMBL" id="JH993034">
    <property type="protein sequence ID" value="EKX40107.1"/>
    <property type="molecule type" value="Genomic_DNA"/>
</dbReference>
<name>L1IVG7_GUITC</name>
<dbReference type="GeneID" id="17296906"/>
<dbReference type="AlphaFoldDB" id="L1IVG7"/>
<feature type="compositionally biased region" description="Basic and acidic residues" evidence="1">
    <location>
        <begin position="30"/>
        <end position="40"/>
    </location>
</feature>
<gene>
    <name evidence="2" type="ORF">GUITHDRAFT_154242</name>
</gene>
<feature type="compositionally biased region" description="Polar residues" evidence="1">
    <location>
        <begin position="41"/>
        <end position="64"/>
    </location>
</feature>
<keyword evidence="4" id="KW-1185">Reference proteome</keyword>
<reference evidence="3" key="3">
    <citation type="submission" date="2015-06" db="UniProtKB">
        <authorList>
            <consortium name="EnsemblProtists"/>
        </authorList>
    </citation>
    <scope>IDENTIFICATION</scope>
</reference>
<evidence type="ECO:0000313" key="3">
    <source>
        <dbReference type="EnsemblProtists" id="EKX40107"/>
    </source>
</evidence>
<accession>L1IVG7</accession>
<dbReference type="RefSeq" id="XP_005827087.1">
    <property type="nucleotide sequence ID" value="XM_005827030.1"/>
</dbReference>
<reference evidence="4" key="2">
    <citation type="submission" date="2012-11" db="EMBL/GenBank/DDBJ databases">
        <authorList>
            <person name="Kuo A."/>
            <person name="Curtis B.A."/>
            <person name="Tanifuji G."/>
            <person name="Burki F."/>
            <person name="Gruber A."/>
            <person name="Irimia M."/>
            <person name="Maruyama S."/>
            <person name="Arias M.C."/>
            <person name="Ball S.G."/>
            <person name="Gile G.H."/>
            <person name="Hirakawa Y."/>
            <person name="Hopkins J.F."/>
            <person name="Rensing S.A."/>
            <person name="Schmutz J."/>
            <person name="Symeonidi A."/>
            <person name="Elias M."/>
            <person name="Eveleigh R.J."/>
            <person name="Herman E.K."/>
            <person name="Klute M.J."/>
            <person name="Nakayama T."/>
            <person name="Obornik M."/>
            <person name="Reyes-Prieto A."/>
            <person name="Armbrust E.V."/>
            <person name="Aves S.J."/>
            <person name="Beiko R.G."/>
            <person name="Coutinho P."/>
            <person name="Dacks J.B."/>
            <person name="Durnford D.G."/>
            <person name="Fast N.M."/>
            <person name="Green B.R."/>
            <person name="Grisdale C."/>
            <person name="Hempe F."/>
            <person name="Henrissat B."/>
            <person name="Hoppner M.P."/>
            <person name="Ishida K.-I."/>
            <person name="Kim E."/>
            <person name="Koreny L."/>
            <person name="Kroth P.G."/>
            <person name="Liu Y."/>
            <person name="Malik S.-B."/>
            <person name="Maier U.G."/>
            <person name="McRose D."/>
            <person name="Mock T."/>
            <person name="Neilson J.A."/>
            <person name="Onodera N.T."/>
            <person name="Poole A.M."/>
            <person name="Pritham E.J."/>
            <person name="Richards T.A."/>
            <person name="Rocap G."/>
            <person name="Roy S.W."/>
            <person name="Sarai C."/>
            <person name="Schaack S."/>
            <person name="Shirato S."/>
            <person name="Slamovits C.H."/>
            <person name="Spencer D.F."/>
            <person name="Suzuki S."/>
            <person name="Worden A.Z."/>
            <person name="Zauner S."/>
            <person name="Barry K."/>
            <person name="Bell C."/>
            <person name="Bharti A.K."/>
            <person name="Crow J.A."/>
            <person name="Grimwood J."/>
            <person name="Kramer R."/>
            <person name="Lindquist E."/>
            <person name="Lucas S."/>
            <person name="Salamov A."/>
            <person name="McFadden G.I."/>
            <person name="Lane C.E."/>
            <person name="Keeling P.J."/>
            <person name="Gray M.W."/>
            <person name="Grigoriev I.V."/>
            <person name="Archibald J.M."/>
        </authorList>
    </citation>
    <scope>NUCLEOTIDE SEQUENCE</scope>
    <source>
        <strain evidence="4">CCMP2712</strain>
    </source>
</reference>
<reference evidence="2 4" key="1">
    <citation type="journal article" date="2012" name="Nature">
        <title>Algal genomes reveal evolutionary mosaicism and the fate of nucleomorphs.</title>
        <authorList>
            <consortium name="DOE Joint Genome Institute"/>
            <person name="Curtis B.A."/>
            <person name="Tanifuji G."/>
            <person name="Burki F."/>
            <person name="Gruber A."/>
            <person name="Irimia M."/>
            <person name="Maruyama S."/>
            <person name="Arias M.C."/>
            <person name="Ball S.G."/>
            <person name="Gile G.H."/>
            <person name="Hirakawa Y."/>
            <person name="Hopkins J.F."/>
            <person name="Kuo A."/>
            <person name="Rensing S.A."/>
            <person name="Schmutz J."/>
            <person name="Symeonidi A."/>
            <person name="Elias M."/>
            <person name="Eveleigh R.J."/>
            <person name="Herman E.K."/>
            <person name="Klute M.J."/>
            <person name="Nakayama T."/>
            <person name="Obornik M."/>
            <person name="Reyes-Prieto A."/>
            <person name="Armbrust E.V."/>
            <person name="Aves S.J."/>
            <person name="Beiko R.G."/>
            <person name="Coutinho P."/>
            <person name="Dacks J.B."/>
            <person name="Durnford D.G."/>
            <person name="Fast N.M."/>
            <person name="Green B.R."/>
            <person name="Grisdale C.J."/>
            <person name="Hempel F."/>
            <person name="Henrissat B."/>
            <person name="Hoppner M.P."/>
            <person name="Ishida K."/>
            <person name="Kim E."/>
            <person name="Koreny L."/>
            <person name="Kroth P.G."/>
            <person name="Liu Y."/>
            <person name="Malik S.B."/>
            <person name="Maier U.G."/>
            <person name="McRose D."/>
            <person name="Mock T."/>
            <person name="Neilson J.A."/>
            <person name="Onodera N.T."/>
            <person name="Poole A.M."/>
            <person name="Pritham E.J."/>
            <person name="Richards T.A."/>
            <person name="Rocap G."/>
            <person name="Roy S.W."/>
            <person name="Sarai C."/>
            <person name="Schaack S."/>
            <person name="Shirato S."/>
            <person name="Slamovits C.H."/>
            <person name="Spencer D.F."/>
            <person name="Suzuki S."/>
            <person name="Worden A.Z."/>
            <person name="Zauner S."/>
            <person name="Barry K."/>
            <person name="Bell C."/>
            <person name="Bharti A.K."/>
            <person name="Crow J.A."/>
            <person name="Grimwood J."/>
            <person name="Kramer R."/>
            <person name="Lindquist E."/>
            <person name="Lucas S."/>
            <person name="Salamov A."/>
            <person name="McFadden G.I."/>
            <person name="Lane C.E."/>
            <person name="Keeling P.J."/>
            <person name="Gray M.W."/>
            <person name="Grigoriev I.V."/>
            <person name="Archibald J.M."/>
        </authorList>
    </citation>
    <scope>NUCLEOTIDE SEQUENCE</scope>
    <source>
        <strain evidence="2 4">CCMP2712</strain>
    </source>
</reference>
<protein>
    <submittedName>
        <fullName evidence="2 3">Uncharacterized protein</fullName>
    </submittedName>
</protein>
<evidence type="ECO:0000313" key="2">
    <source>
        <dbReference type="EMBL" id="EKX40107.1"/>
    </source>
</evidence>
<dbReference type="KEGG" id="gtt:GUITHDRAFT_154242"/>
<proteinExistence type="predicted"/>
<sequence>MWNEFSSRLEAPVSNRPDFSESPSAGKSYPLDHDRPRDTNDTLTPSQRRLVSKYSENTTPSDQKGGNHYPLRKPPKATIPRDLIRDLHAKTASLQQQLRTATDQVRLLHTENESLLQSASYEQALKYLDTVSPYSAVADLSLQSHVLNYPYPLSPRSPKVLAGTPSNDESAIRPMQGARSTFTCI</sequence>
<dbReference type="Proteomes" id="UP000011087">
    <property type="component" value="Unassembled WGS sequence"/>
</dbReference>
<dbReference type="HOGENOM" id="CLU_1463919_0_0_1"/>
<evidence type="ECO:0000256" key="1">
    <source>
        <dbReference type="SAM" id="MobiDB-lite"/>
    </source>
</evidence>
<evidence type="ECO:0000313" key="4">
    <source>
        <dbReference type="Proteomes" id="UP000011087"/>
    </source>
</evidence>
<dbReference type="PaxDb" id="55529-EKX40107"/>
<feature type="region of interest" description="Disordered" evidence="1">
    <location>
        <begin position="1"/>
        <end position="77"/>
    </location>
</feature>
<dbReference type="EnsemblProtists" id="EKX40107">
    <property type="protein sequence ID" value="EKX40107"/>
    <property type="gene ID" value="GUITHDRAFT_154242"/>
</dbReference>